<gene>
    <name evidence="5" type="ORF">EV212_103232</name>
</gene>
<dbReference type="InterPro" id="IPR015421">
    <property type="entry name" value="PyrdxlP-dep_Trfase_major"/>
</dbReference>
<dbReference type="SUPFAM" id="SSF53383">
    <property type="entry name" value="PLP-dependent transferases"/>
    <property type="match status" value="1"/>
</dbReference>
<accession>A0A4R2LP09</accession>
<evidence type="ECO:0000256" key="2">
    <source>
        <dbReference type="ARBA" id="ARBA00022576"/>
    </source>
</evidence>
<keyword evidence="6" id="KW-1185">Reference proteome</keyword>
<name>A0A4R2LP09_9FIRM</name>
<dbReference type="PANTHER" id="PTHR42832:SF3">
    <property type="entry name" value="L-GLUTAMINE--4-(METHYLSULFANYL)-2-OXOBUTANOATE AMINOTRANSFERASE"/>
    <property type="match status" value="1"/>
</dbReference>
<dbReference type="Gene3D" id="3.90.1150.10">
    <property type="entry name" value="Aspartate Aminotransferase, domain 1"/>
    <property type="match status" value="1"/>
</dbReference>
<keyword evidence="3 5" id="KW-0808">Transferase</keyword>
<organism evidence="5 6">
    <name type="scientific">Frisingicoccus caecimuris</name>
    <dbReference type="NCBI Taxonomy" id="1796636"/>
    <lineage>
        <taxon>Bacteria</taxon>
        <taxon>Bacillati</taxon>
        <taxon>Bacillota</taxon>
        <taxon>Clostridia</taxon>
        <taxon>Lachnospirales</taxon>
        <taxon>Lachnospiraceae</taxon>
        <taxon>Frisingicoccus</taxon>
    </lineage>
</organism>
<dbReference type="InterPro" id="IPR050881">
    <property type="entry name" value="LL-DAP_aminotransferase"/>
</dbReference>
<dbReference type="RefSeq" id="WP_207669066.1">
    <property type="nucleotide sequence ID" value="NZ_JANKAQ010000003.1"/>
</dbReference>
<feature type="domain" description="Aminotransferase class I/classII large" evidence="4">
    <location>
        <begin position="33"/>
        <end position="381"/>
    </location>
</feature>
<keyword evidence="2 5" id="KW-0032">Aminotransferase</keyword>
<dbReference type="Gene3D" id="3.40.640.10">
    <property type="entry name" value="Type I PLP-dependent aspartate aminotransferase-like (Major domain)"/>
    <property type="match status" value="1"/>
</dbReference>
<dbReference type="InterPro" id="IPR004839">
    <property type="entry name" value="Aminotransferase_I/II_large"/>
</dbReference>
<evidence type="ECO:0000313" key="6">
    <source>
        <dbReference type="Proteomes" id="UP000295711"/>
    </source>
</evidence>
<dbReference type="GO" id="GO:0008483">
    <property type="term" value="F:transaminase activity"/>
    <property type="evidence" value="ECO:0007669"/>
    <property type="project" value="UniProtKB-KW"/>
</dbReference>
<dbReference type="GO" id="GO:0030170">
    <property type="term" value="F:pyridoxal phosphate binding"/>
    <property type="evidence" value="ECO:0007669"/>
    <property type="project" value="InterPro"/>
</dbReference>
<dbReference type="AlphaFoldDB" id="A0A4R2LP09"/>
<protein>
    <submittedName>
        <fullName evidence="5">LL-diaminopimelate aminotransferase</fullName>
    </submittedName>
</protein>
<proteinExistence type="predicted"/>
<comment type="caution">
    <text evidence="5">The sequence shown here is derived from an EMBL/GenBank/DDBJ whole genome shotgun (WGS) entry which is preliminary data.</text>
</comment>
<dbReference type="InterPro" id="IPR015422">
    <property type="entry name" value="PyrdxlP-dep_Trfase_small"/>
</dbReference>
<dbReference type="Pfam" id="PF00155">
    <property type="entry name" value="Aminotran_1_2"/>
    <property type="match status" value="1"/>
</dbReference>
<dbReference type="EMBL" id="SLXA01000003">
    <property type="protein sequence ID" value="TCO85510.1"/>
    <property type="molecule type" value="Genomic_DNA"/>
</dbReference>
<dbReference type="Proteomes" id="UP000295711">
    <property type="component" value="Unassembled WGS sequence"/>
</dbReference>
<comment type="cofactor">
    <cofactor evidence="1">
        <name>pyridoxal 5'-phosphate</name>
        <dbReference type="ChEBI" id="CHEBI:597326"/>
    </cofactor>
</comment>
<reference evidence="5 6" key="1">
    <citation type="submission" date="2019-03" db="EMBL/GenBank/DDBJ databases">
        <title>Genomic Encyclopedia of Type Strains, Phase IV (KMG-IV): sequencing the most valuable type-strain genomes for metagenomic binning, comparative biology and taxonomic classification.</title>
        <authorList>
            <person name="Goeker M."/>
        </authorList>
    </citation>
    <scope>NUCLEOTIDE SEQUENCE [LARGE SCALE GENOMIC DNA]</scope>
    <source>
        <strain evidence="5 6">DSM 28559</strain>
    </source>
</reference>
<dbReference type="InterPro" id="IPR015424">
    <property type="entry name" value="PyrdxlP-dep_Trfase"/>
</dbReference>
<dbReference type="CDD" id="cd00609">
    <property type="entry name" value="AAT_like"/>
    <property type="match status" value="1"/>
</dbReference>
<dbReference type="PANTHER" id="PTHR42832">
    <property type="entry name" value="AMINO ACID AMINOTRANSFERASE"/>
    <property type="match status" value="1"/>
</dbReference>
<evidence type="ECO:0000313" key="5">
    <source>
        <dbReference type="EMBL" id="TCO85510.1"/>
    </source>
</evidence>
<evidence type="ECO:0000256" key="1">
    <source>
        <dbReference type="ARBA" id="ARBA00001933"/>
    </source>
</evidence>
<evidence type="ECO:0000259" key="4">
    <source>
        <dbReference type="Pfam" id="PF00155"/>
    </source>
</evidence>
<evidence type="ECO:0000256" key="3">
    <source>
        <dbReference type="ARBA" id="ARBA00022679"/>
    </source>
</evidence>
<sequence length="393" mass="43821">MKFHFAEHLDSFEAGIFAILNEKKEELLRQGREVYNLSVGTPDFKPAPHVMEAFCKACQDPENYKYSLVDMPELLDAVAGHYERRYGVHIEHDEIMSINGSQEGIAHIAMALCDAEDVVLVPNPGYPIFSVGPFLCGAVPVTYDLRPENHFLPDFDSISEEVAKKAKFIIVSYPLNPVCVTANDRMYEELIRFAEKYQIIVLHDNAYSDIIYGGRKGGSFLAYDGAKDVGVEFYSLSKSYNLTGARISFVIGNKEIISKFKTVRSQIDYGVFKPVQYGAIAALNGPQDAVLEQCAEYERRNHALCGGLRRIGWNVPDSEGTMFAWAPIPDGYVSSEQFCMDLADKTGVICTPGSSFGSLGSRYVRFALVRDVPTMEKIVQIIDESGILKNRVN</sequence>